<keyword evidence="2" id="KW-1185">Reference proteome</keyword>
<dbReference type="HOGENOM" id="CLU_2850587_0_0_1"/>
<dbReference type="AlphaFoldDB" id="A0A0C9YS00"/>
<evidence type="ECO:0000313" key="2">
    <source>
        <dbReference type="Proteomes" id="UP000054018"/>
    </source>
</evidence>
<proteinExistence type="predicted"/>
<dbReference type="Proteomes" id="UP000054018">
    <property type="component" value="Unassembled WGS sequence"/>
</dbReference>
<reference evidence="1 2" key="1">
    <citation type="submission" date="2014-04" db="EMBL/GenBank/DDBJ databases">
        <authorList>
            <consortium name="DOE Joint Genome Institute"/>
            <person name="Kuo A."/>
            <person name="Kohler A."/>
            <person name="Costa M.D."/>
            <person name="Nagy L.G."/>
            <person name="Floudas D."/>
            <person name="Copeland A."/>
            <person name="Barry K.W."/>
            <person name="Cichocki N."/>
            <person name="Veneault-Fourrey C."/>
            <person name="LaButti K."/>
            <person name="Lindquist E.A."/>
            <person name="Lipzen A."/>
            <person name="Lundell T."/>
            <person name="Morin E."/>
            <person name="Murat C."/>
            <person name="Sun H."/>
            <person name="Tunlid A."/>
            <person name="Henrissat B."/>
            <person name="Grigoriev I.V."/>
            <person name="Hibbett D.S."/>
            <person name="Martin F."/>
            <person name="Nordberg H.P."/>
            <person name="Cantor M.N."/>
            <person name="Hua S.X."/>
        </authorList>
    </citation>
    <scope>NUCLEOTIDE SEQUENCE [LARGE SCALE GENOMIC DNA]</scope>
    <source>
        <strain evidence="1 2">441</strain>
    </source>
</reference>
<gene>
    <name evidence="1" type="ORF">PISMIDRAFT_688999</name>
</gene>
<accession>A0A0C9YS00</accession>
<dbReference type="EMBL" id="KN834022">
    <property type="protein sequence ID" value="KIK13067.1"/>
    <property type="molecule type" value="Genomic_DNA"/>
</dbReference>
<protein>
    <submittedName>
        <fullName evidence="1">Uncharacterized protein</fullName>
    </submittedName>
</protein>
<organism evidence="1 2">
    <name type="scientific">Pisolithus microcarpus 441</name>
    <dbReference type="NCBI Taxonomy" id="765257"/>
    <lineage>
        <taxon>Eukaryota</taxon>
        <taxon>Fungi</taxon>
        <taxon>Dikarya</taxon>
        <taxon>Basidiomycota</taxon>
        <taxon>Agaricomycotina</taxon>
        <taxon>Agaricomycetes</taxon>
        <taxon>Agaricomycetidae</taxon>
        <taxon>Boletales</taxon>
        <taxon>Sclerodermatineae</taxon>
        <taxon>Pisolithaceae</taxon>
        <taxon>Pisolithus</taxon>
    </lineage>
</organism>
<reference evidence="2" key="2">
    <citation type="submission" date="2015-01" db="EMBL/GenBank/DDBJ databases">
        <title>Evolutionary Origins and Diversification of the Mycorrhizal Mutualists.</title>
        <authorList>
            <consortium name="DOE Joint Genome Institute"/>
            <consortium name="Mycorrhizal Genomics Consortium"/>
            <person name="Kohler A."/>
            <person name="Kuo A."/>
            <person name="Nagy L.G."/>
            <person name="Floudas D."/>
            <person name="Copeland A."/>
            <person name="Barry K.W."/>
            <person name="Cichocki N."/>
            <person name="Veneault-Fourrey C."/>
            <person name="LaButti K."/>
            <person name="Lindquist E.A."/>
            <person name="Lipzen A."/>
            <person name="Lundell T."/>
            <person name="Morin E."/>
            <person name="Murat C."/>
            <person name="Riley R."/>
            <person name="Ohm R."/>
            <person name="Sun H."/>
            <person name="Tunlid A."/>
            <person name="Henrissat B."/>
            <person name="Grigoriev I.V."/>
            <person name="Hibbett D.S."/>
            <person name="Martin F."/>
        </authorList>
    </citation>
    <scope>NUCLEOTIDE SEQUENCE [LARGE SCALE GENOMIC DNA]</scope>
    <source>
        <strain evidence="2">441</strain>
    </source>
</reference>
<sequence>MHWKFRRAEAQQSIRSTKCRGLATLDLSTNTWNSRLLAANDIMFTHAPVDVHVVNERIPCQLADY</sequence>
<name>A0A0C9YS00_9AGAM</name>
<evidence type="ECO:0000313" key="1">
    <source>
        <dbReference type="EMBL" id="KIK13067.1"/>
    </source>
</evidence>